<dbReference type="RefSeq" id="WP_151015736.1">
    <property type="nucleotide sequence ID" value="NZ_WAAR01000209.1"/>
</dbReference>
<comment type="caution">
    <text evidence="2">The sequence shown here is derived from an EMBL/GenBank/DDBJ whole genome shotgun (WGS) entry which is preliminary data.</text>
</comment>
<dbReference type="SUPFAM" id="SSF46785">
    <property type="entry name" value="Winged helix' DNA-binding domain"/>
    <property type="match status" value="1"/>
</dbReference>
<keyword evidence="3" id="KW-1185">Reference proteome</keyword>
<dbReference type="Gene3D" id="1.10.10.10">
    <property type="entry name" value="Winged helix-like DNA-binding domain superfamily/Winged helix DNA-binding domain"/>
    <property type="match status" value="1"/>
</dbReference>
<sequence length="333" mass="32774">MTSTPTSTTTDTAAPAPLAPSVEKVLAALHRLGEATAAAIATDAGLGYSTTTPKLRTLASAGLAEPTRSDTGPTLWRLTDAGRAHTEQGGHGEPAAEPATRDTDTPGTSAGHGPIGDDRQGTGEADDKDGDDRPAVEVAAGGQPNALQESASSAPGDADAVAEAAAEAEGTDTEHGDDNASSTAELEVPIATDSIGQAIGATSAANDADAEPATPDGLPAGAATDSTTGEPSTEAPAAPPTTQTTGEAAAQAPTRRASGTLRGAILDILEANPGRQYKVSELCKLVDRANEGTGAKKASAGAVHNAAVKLVGTGRAVLVAEKPATFALADPTA</sequence>
<evidence type="ECO:0000313" key="3">
    <source>
        <dbReference type="Proteomes" id="UP000471364"/>
    </source>
</evidence>
<feature type="region of interest" description="Disordered" evidence="1">
    <location>
        <begin position="84"/>
        <end position="257"/>
    </location>
</feature>
<name>A0ABQ6U815_9ACTN</name>
<organism evidence="2 3">
    <name type="scientific">Micromonospora aurantiaca</name>
    <name type="common">nom. illeg.</name>
    <dbReference type="NCBI Taxonomy" id="47850"/>
    <lineage>
        <taxon>Bacteria</taxon>
        <taxon>Bacillati</taxon>
        <taxon>Actinomycetota</taxon>
        <taxon>Actinomycetes</taxon>
        <taxon>Micromonosporales</taxon>
        <taxon>Micromonosporaceae</taxon>
        <taxon>Micromonospora</taxon>
    </lineage>
</organism>
<evidence type="ECO:0000313" key="2">
    <source>
        <dbReference type="EMBL" id="KAB1103045.1"/>
    </source>
</evidence>
<protein>
    <submittedName>
        <fullName evidence="2">MarR family transcriptional regulator</fullName>
    </submittedName>
</protein>
<evidence type="ECO:0000256" key="1">
    <source>
        <dbReference type="SAM" id="MobiDB-lite"/>
    </source>
</evidence>
<feature type="compositionally biased region" description="Low complexity" evidence="1">
    <location>
        <begin position="154"/>
        <end position="168"/>
    </location>
</feature>
<gene>
    <name evidence="2" type="ORF">F6X54_29760</name>
</gene>
<dbReference type="Proteomes" id="UP000471364">
    <property type="component" value="Unassembled WGS sequence"/>
</dbReference>
<dbReference type="InterPro" id="IPR036388">
    <property type="entry name" value="WH-like_DNA-bd_sf"/>
</dbReference>
<proteinExistence type="predicted"/>
<feature type="compositionally biased region" description="Low complexity" evidence="1">
    <location>
        <begin position="227"/>
        <end position="254"/>
    </location>
</feature>
<accession>A0ABQ6U815</accession>
<dbReference type="InterPro" id="IPR036390">
    <property type="entry name" value="WH_DNA-bd_sf"/>
</dbReference>
<reference evidence="2 3" key="1">
    <citation type="submission" date="2019-09" db="EMBL/GenBank/DDBJ databases">
        <title>High taxonomic diversity of Micromonospora strains isolated from Medicago sativa nodules in different geographical locations.</title>
        <authorList>
            <person name="Martinez-Hidalgo P."/>
            <person name="Flores-Felix J.D."/>
            <person name="Velazquez E."/>
            <person name="Brau L."/>
            <person name="Trujillo M.E."/>
            <person name="Martinez-Molina E."/>
        </authorList>
    </citation>
    <scope>NUCLEOTIDE SEQUENCE [LARGE SCALE GENOMIC DNA]</scope>
    <source>
        <strain evidence="2 3">ALFB5</strain>
    </source>
</reference>
<dbReference type="EMBL" id="WAAR01000209">
    <property type="protein sequence ID" value="KAB1103045.1"/>
    <property type="molecule type" value="Genomic_DNA"/>
</dbReference>